<keyword evidence="11" id="KW-1185">Reference proteome</keyword>
<dbReference type="eggNOG" id="COG4591">
    <property type="taxonomic scope" value="Bacteria"/>
</dbReference>
<evidence type="ECO:0000256" key="4">
    <source>
        <dbReference type="ARBA" id="ARBA00022989"/>
    </source>
</evidence>
<evidence type="ECO:0000313" key="11">
    <source>
        <dbReference type="Proteomes" id="UP000004095"/>
    </source>
</evidence>
<dbReference type="Pfam" id="PF02687">
    <property type="entry name" value="FtsX"/>
    <property type="match status" value="1"/>
</dbReference>
<feature type="transmembrane region" description="Helical" evidence="7">
    <location>
        <begin position="367"/>
        <end position="394"/>
    </location>
</feature>
<evidence type="ECO:0000256" key="1">
    <source>
        <dbReference type="ARBA" id="ARBA00004651"/>
    </source>
</evidence>
<feature type="domain" description="MacB-like periplasmic core" evidence="9">
    <location>
        <begin position="18"/>
        <end position="200"/>
    </location>
</feature>
<organism evidence="10 11">
    <name type="scientific">Microscilla marina ATCC 23134</name>
    <dbReference type="NCBI Taxonomy" id="313606"/>
    <lineage>
        <taxon>Bacteria</taxon>
        <taxon>Pseudomonadati</taxon>
        <taxon>Bacteroidota</taxon>
        <taxon>Cytophagia</taxon>
        <taxon>Cytophagales</taxon>
        <taxon>Microscillaceae</taxon>
        <taxon>Microscilla</taxon>
    </lineage>
</organism>
<comment type="caution">
    <text evidence="10">The sequence shown here is derived from an EMBL/GenBank/DDBJ whole genome shotgun (WGS) entry which is preliminary data.</text>
</comment>
<dbReference type="GO" id="GO:0005886">
    <property type="term" value="C:plasma membrane"/>
    <property type="evidence" value="ECO:0007669"/>
    <property type="project" value="UniProtKB-SubCell"/>
</dbReference>
<comment type="subcellular location">
    <subcellularLocation>
        <location evidence="1">Cell membrane</location>
        <topology evidence="1">Multi-pass membrane protein</topology>
    </subcellularLocation>
</comment>
<dbReference type="EMBL" id="AAWS01000025">
    <property type="protein sequence ID" value="EAY27268.1"/>
    <property type="molecule type" value="Genomic_DNA"/>
</dbReference>
<proteinExistence type="predicted"/>
<name>A1ZQW3_MICM2</name>
<dbReference type="OrthoDB" id="9784014at2"/>
<keyword evidence="3 7" id="KW-0812">Transmembrane</keyword>
<evidence type="ECO:0000256" key="6">
    <source>
        <dbReference type="SAM" id="MobiDB-lite"/>
    </source>
</evidence>
<dbReference type="AlphaFoldDB" id="A1ZQW3"/>
<dbReference type="Pfam" id="PF12704">
    <property type="entry name" value="MacB_PCD"/>
    <property type="match status" value="1"/>
</dbReference>
<evidence type="ECO:0000256" key="2">
    <source>
        <dbReference type="ARBA" id="ARBA00022475"/>
    </source>
</evidence>
<feature type="domain" description="ABC3 transporter permease C-terminal" evidence="8">
    <location>
        <begin position="327"/>
        <end position="444"/>
    </location>
</feature>
<evidence type="ECO:0000256" key="5">
    <source>
        <dbReference type="ARBA" id="ARBA00023136"/>
    </source>
</evidence>
<protein>
    <submittedName>
        <fullName evidence="10">Efflux ABC transporter, permease protein</fullName>
    </submittedName>
</protein>
<dbReference type="PANTHER" id="PTHR43738">
    <property type="entry name" value="ABC TRANSPORTER, MEMBRANE PROTEIN"/>
    <property type="match status" value="1"/>
</dbReference>
<keyword evidence="4 7" id="KW-1133">Transmembrane helix</keyword>
<dbReference type="Proteomes" id="UP000004095">
    <property type="component" value="Unassembled WGS sequence"/>
</dbReference>
<keyword evidence="2" id="KW-1003">Cell membrane</keyword>
<dbReference type="InterPro" id="IPR051125">
    <property type="entry name" value="ABC-4/HrtB_transporter"/>
</dbReference>
<evidence type="ECO:0000256" key="3">
    <source>
        <dbReference type="ARBA" id="ARBA00022692"/>
    </source>
</evidence>
<feature type="region of interest" description="Disordered" evidence="6">
    <location>
        <begin position="207"/>
        <end position="268"/>
    </location>
</feature>
<dbReference type="PANTHER" id="PTHR43738:SF2">
    <property type="entry name" value="ABC TRANSPORTER PERMEASE"/>
    <property type="match status" value="1"/>
</dbReference>
<reference evidence="10 11" key="1">
    <citation type="submission" date="2007-01" db="EMBL/GenBank/DDBJ databases">
        <authorList>
            <person name="Haygood M."/>
            <person name="Podell S."/>
            <person name="Anderson C."/>
            <person name="Hopkinson B."/>
            <person name="Roe K."/>
            <person name="Barbeau K."/>
            <person name="Gaasterland T."/>
            <person name="Ferriera S."/>
            <person name="Johnson J."/>
            <person name="Kravitz S."/>
            <person name="Beeson K."/>
            <person name="Sutton G."/>
            <person name="Rogers Y.-H."/>
            <person name="Friedman R."/>
            <person name="Frazier M."/>
            <person name="Venter J.C."/>
        </authorList>
    </citation>
    <scope>NUCLEOTIDE SEQUENCE [LARGE SCALE GENOMIC DNA]</scope>
    <source>
        <strain evidence="10 11">ATCC 23134</strain>
    </source>
</reference>
<evidence type="ECO:0000313" key="10">
    <source>
        <dbReference type="EMBL" id="EAY27268.1"/>
    </source>
</evidence>
<gene>
    <name evidence="10" type="ORF">M23134_06578</name>
</gene>
<evidence type="ECO:0000256" key="7">
    <source>
        <dbReference type="SAM" id="Phobius"/>
    </source>
</evidence>
<dbReference type="RefSeq" id="WP_002699960.1">
    <property type="nucleotide sequence ID" value="NZ_AAWS01000025.1"/>
</dbReference>
<dbReference type="InterPro" id="IPR025857">
    <property type="entry name" value="MacB_PCD"/>
</dbReference>
<accession>A1ZQW3</accession>
<sequence>MNLLKLSWSYLQKKRLNTFLNTLLLAFGVGIIIFLLLVLHQAEEKLRNNAQGIDYVIGAKGSPLQLILNAIYHMDSPTGNIPLSEANAIARNKRLVKRAIPLALGDSYRAYRIVGTTHEYVDFYQCKIAEGKLWQKNFEVTIGATIAQQLGLKVGSKFYSAHGLEDDEDLAHKDHPFIVSGILARSGTVADRLILTNIESIWEVHGQHDHHHEEPVTHKEHHEEHTTDSTHTENHHPFVQKKEPVAHKEHHEEHTTDSTHTENHHPFVQKKEKEITAMLIQRRSNMAIVMIPAIANRSNKIQAVSPAREYLNLLENIGIGADVLQYFAYIIIGIAGLSIFIALYNALKEREYDLAIMRTLGATRLKLFTHIILEGMLLASVGAALGLLLGHGAVEFTGQMISHSSQMSITGWQWLTAELGVITLVLGVALFAALIPAIQIYRIDISKTLSR</sequence>
<dbReference type="InterPro" id="IPR003838">
    <property type="entry name" value="ABC3_permease_C"/>
</dbReference>
<feature type="transmembrane region" description="Helical" evidence="7">
    <location>
        <begin position="326"/>
        <end position="347"/>
    </location>
</feature>
<feature type="transmembrane region" description="Helical" evidence="7">
    <location>
        <begin position="414"/>
        <end position="441"/>
    </location>
</feature>
<keyword evidence="5 7" id="KW-0472">Membrane</keyword>
<evidence type="ECO:0000259" key="8">
    <source>
        <dbReference type="Pfam" id="PF02687"/>
    </source>
</evidence>
<evidence type="ECO:0000259" key="9">
    <source>
        <dbReference type="Pfam" id="PF12704"/>
    </source>
</evidence>
<feature type="transmembrane region" description="Helical" evidence="7">
    <location>
        <begin position="20"/>
        <end position="39"/>
    </location>
</feature>